<reference evidence="3 4" key="1">
    <citation type="journal article" date="2007" name="Science">
        <title>Sea anemone genome reveals ancestral eumetazoan gene repertoire and genomic organization.</title>
        <authorList>
            <person name="Putnam N.H."/>
            <person name="Srivastava M."/>
            <person name="Hellsten U."/>
            <person name="Dirks B."/>
            <person name="Chapman J."/>
            <person name="Salamov A."/>
            <person name="Terry A."/>
            <person name="Shapiro H."/>
            <person name="Lindquist E."/>
            <person name="Kapitonov V.V."/>
            <person name="Jurka J."/>
            <person name="Genikhovich G."/>
            <person name="Grigoriev I.V."/>
            <person name="Lucas S.M."/>
            <person name="Steele R.E."/>
            <person name="Finnerty J.R."/>
            <person name="Technau U."/>
            <person name="Martindale M.Q."/>
            <person name="Rokhsar D.S."/>
        </authorList>
    </citation>
    <scope>NUCLEOTIDE SEQUENCE [LARGE SCALE GENOMIC DNA]</scope>
    <source>
        <strain evidence="4">CH2 X CH6</strain>
    </source>
</reference>
<feature type="domain" description="EF-hand" evidence="2">
    <location>
        <begin position="43"/>
        <end position="72"/>
    </location>
</feature>
<dbReference type="SUPFAM" id="SSF47473">
    <property type="entry name" value="EF-hand"/>
    <property type="match status" value="1"/>
</dbReference>
<dbReference type="InParanoid" id="A7S3W3"/>
<protein>
    <recommendedName>
        <fullName evidence="2">EF-hand domain-containing protein</fullName>
    </recommendedName>
</protein>
<feature type="non-terminal residue" evidence="3">
    <location>
        <position position="72"/>
    </location>
</feature>
<dbReference type="PhylomeDB" id="A7S3W3"/>
<dbReference type="SMART" id="SM00054">
    <property type="entry name" value="EFh"/>
    <property type="match status" value="1"/>
</dbReference>
<gene>
    <name evidence="3" type="ORF">NEMVEDRAFT_v1g103772</name>
</gene>
<dbReference type="GO" id="GO:0005509">
    <property type="term" value="F:calcium ion binding"/>
    <property type="evidence" value="ECO:0007669"/>
    <property type="project" value="InterPro"/>
</dbReference>
<evidence type="ECO:0000256" key="1">
    <source>
        <dbReference type="ARBA" id="ARBA00022837"/>
    </source>
</evidence>
<keyword evidence="1" id="KW-0106">Calcium</keyword>
<evidence type="ECO:0000313" key="3">
    <source>
        <dbReference type="EMBL" id="EDO41608.1"/>
    </source>
</evidence>
<dbReference type="Proteomes" id="UP000001593">
    <property type="component" value="Unassembled WGS sequence"/>
</dbReference>
<dbReference type="HOGENOM" id="CLU_2729598_0_0_1"/>
<accession>A7S3W3</accession>
<keyword evidence="4" id="KW-1185">Reference proteome</keyword>
<dbReference type="Pfam" id="PF13499">
    <property type="entry name" value="EF-hand_7"/>
    <property type="match status" value="1"/>
</dbReference>
<dbReference type="KEGG" id="nve:5513395"/>
<name>A7S3W3_NEMVE</name>
<dbReference type="PROSITE" id="PS50222">
    <property type="entry name" value="EF_HAND_2"/>
    <property type="match status" value="2"/>
</dbReference>
<dbReference type="InterPro" id="IPR011992">
    <property type="entry name" value="EF-hand-dom_pair"/>
</dbReference>
<dbReference type="eggNOG" id="KOG0516">
    <property type="taxonomic scope" value="Eukaryota"/>
</dbReference>
<dbReference type="STRING" id="45351.A7S3W3"/>
<sequence length="72" mass="8360">MNKWMIDNYSRAIDLFRRFDVDGDGELSYEEFYAGMRDLNAPANSLELYVLAKKLDRDGNGLLDYLEFSKGL</sequence>
<evidence type="ECO:0000259" key="2">
    <source>
        <dbReference type="PROSITE" id="PS50222"/>
    </source>
</evidence>
<dbReference type="EMBL" id="DS469575">
    <property type="protein sequence ID" value="EDO41608.1"/>
    <property type="molecule type" value="Genomic_DNA"/>
</dbReference>
<feature type="domain" description="EF-hand" evidence="2">
    <location>
        <begin position="7"/>
        <end position="42"/>
    </location>
</feature>
<dbReference type="InterPro" id="IPR002048">
    <property type="entry name" value="EF_hand_dom"/>
</dbReference>
<dbReference type="AlphaFoldDB" id="A7S3W3"/>
<proteinExistence type="predicted"/>
<organism evidence="3 4">
    <name type="scientific">Nematostella vectensis</name>
    <name type="common">Starlet sea anemone</name>
    <dbReference type="NCBI Taxonomy" id="45351"/>
    <lineage>
        <taxon>Eukaryota</taxon>
        <taxon>Metazoa</taxon>
        <taxon>Cnidaria</taxon>
        <taxon>Anthozoa</taxon>
        <taxon>Hexacorallia</taxon>
        <taxon>Actiniaria</taxon>
        <taxon>Edwardsiidae</taxon>
        <taxon>Nematostella</taxon>
    </lineage>
</organism>
<evidence type="ECO:0000313" key="4">
    <source>
        <dbReference type="Proteomes" id="UP000001593"/>
    </source>
</evidence>
<dbReference type="InterPro" id="IPR018247">
    <property type="entry name" value="EF_Hand_1_Ca_BS"/>
</dbReference>
<dbReference type="PROSITE" id="PS00018">
    <property type="entry name" value="EF_HAND_1"/>
    <property type="match status" value="2"/>
</dbReference>
<dbReference type="Gene3D" id="1.10.238.10">
    <property type="entry name" value="EF-hand"/>
    <property type="match status" value="1"/>
</dbReference>